<dbReference type="AlphaFoldDB" id="A0A8C0WLZ6"/>
<dbReference type="InterPro" id="IPR007906">
    <property type="entry name" value="GLYCAM-1"/>
</dbReference>
<evidence type="ECO:0000256" key="4">
    <source>
        <dbReference type="ARBA" id="ARBA00022729"/>
    </source>
</evidence>
<evidence type="ECO:0000256" key="6">
    <source>
        <dbReference type="SAM" id="SignalP"/>
    </source>
</evidence>
<evidence type="ECO:0000256" key="2">
    <source>
        <dbReference type="ARBA" id="ARBA00017339"/>
    </source>
</evidence>
<accession>A0A8C0WLZ6</accession>
<gene>
    <name evidence="7" type="primary">LOC109678642</name>
</gene>
<proteinExistence type="inferred from homology"/>
<evidence type="ECO:0000256" key="5">
    <source>
        <dbReference type="ARBA" id="ARBA00023180"/>
    </source>
</evidence>
<sequence length="137" mass="14858">MKFFTVLLLANIASTSLADLHGDSFSAPQSLHLLGPASQFIPTSHPKKDHVSKGDLSKESFIFREDTVEGCCSNTGRGCGGIDLNWMFLSQFFPATTSEGKLVKIVHEIGKELHKALGGLMNYVEDIIPNANGVIRP</sequence>
<keyword evidence="5" id="KW-0325">Glycoprotein</keyword>
<protein>
    <recommendedName>
        <fullName evidence="2">Glycosylation-dependent cell adhesion molecule 1</fullName>
    </recommendedName>
</protein>
<dbReference type="Pfam" id="PF05242">
    <property type="entry name" value="GLYCAM-1"/>
    <property type="match status" value="1"/>
</dbReference>
<keyword evidence="4 6" id="KW-0732">Signal</keyword>
<organism evidence="7">
    <name type="scientific">Castor canadensis</name>
    <name type="common">American beaver</name>
    <dbReference type="NCBI Taxonomy" id="51338"/>
    <lineage>
        <taxon>Eukaryota</taxon>
        <taxon>Metazoa</taxon>
        <taxon>Chordata</taxon>
        <taxon>Craniata</taxon>
        <taxon>Vertebrata</taxon>
        <taxon>Euteleostomi</taxon>
        <taxon>Mammalia</taxon>
        <taxon>Eutheria</taxon>
        <taxon>Euarchontoglires</taxon>
        <taxon>Glires</taxon>
        <taxon>Rodentia</taxon>
        <taxon>Castorimorpha</taxon>
        <taxon>Castoridae</taxon>
        <taxon>Castor</taxon>
    </lineage>
</organism>
<feature type="signal peptide" evidence="6">
    <location>
        <begin position="1"/>
        <end position="18"/>
    </location>
</feature>
<comment type="similarity">
    <text evidence="1">Belongs to the PP3/GlyCAM-1 family.</text>
</comment>
<reference evidence="7" key="1">
    <citation type="submission" date="2023-09" db="UniProtKB">
        <authorList>
            <consortium name="Ensembl"/>
        </authorList>
    </citation>
    <scope>IDENTIFICATION</scope>
</reference>
<feature type="chain" id="PRO_5034168630" description="Glycosylation-dependent cell adhesion molecule 1" evidence="6">
    <location>
        <begin position="19"/>
        <end position="137"/>
    </location>
</feature>
<dbReference type="Ensembl" id="ENSCCNT00000015164.1">
    <property type="protein sequence ID" value="ENSCCNP00000011584.1"/>
    <property type="gene ID" value="ENSCCNG00000012020.1"/>
</dbReference>
<name>A0A8C0WLZ6_CASCN</name>
<evidence type="ECO:0000256" key="1">
    <source>
        <dbReference type="ARBA" id="ARBA00006292"/>
    </source>
</evidence>
<evidence type="ECO:0000313" key="7">
    <source>
        <dbReference type="Ensembl" id="ENSCCNP00000011584.1"/>
    </source>
</evidence>
<evidence type="ECO:0000256" key="3">
    <source>
        <dbReference type="ARBA" id="ARBA00022553"/>
    </source>
</evidence>
<keyword evidence="3" id="KW-0597">Phosphoprotein</keyword>